<evidence type="ECO:0000259" key="9">
    <source>
        <dbReference type="PROSITE" id="PS50850"/>
    </source>
</evidence>
<feature type="transmembrane region" description="Helical" evidence="8">
    <location>
        <begin position="202"/>
        <end position="223"/>
    </location>
</feature>
<reference evidence="10" key="1">
    <citation type="submission" date="2020-12" db="EMBL/GenBank/DDBJ databases">
        <title>Genomic characterization of non-nitrogen-fixing Frankia strains.</title>
        <authorList>
            <person name="Carlos-Shanley C."/>
            <person name="Guerra T."/>
            <person name="Hahn D."/>
        </authorList>
    </citation>
    <scope>NUCLEOTIDE SEQUENCE</scope>
    <source>
        <strain evidence="10">CN6</strain>
    </source>
</reference>
<feature type="domain" description="Major facilitator superfamily (MFS) profile" evidence="9">
    <location>
        <begin position="44"/>
        <end position="513"/>
    </location>
</feature>
<dbReference type="EMBL" id="JAEACQ010000395">
    <property type="protein sequence ID" value="MBL7633703.1"/>
    <property type="molecule type" value="Genomic_DNA"/>
</dbReference>
<evidence type="ECO:0000256" key="1">
    <source>
        <dbReference type="ARBA" id="ARBA00004651"/>
    </source>
</evidence>
<evidence type="ECO:0000256" key="8">
    <source>
        <dbReference type="SAM" id="Phobius"/>
    </source>
</evidence>
<evidence type="ECO:0000256" key="4">
    <source>
        <dbReference type="ARBA" id="ARBA00022692"/>
    </source>
</evidence>
<dbReference type="Pfam" id="PF07690">
    <property type="entry name" value="MFS_1"/>
    <property type="match status" value="1"/>
</dbReference>
<evidence type="ECO:0000256" key="7">
    <source>
        <dbReference type="SAM" id="MobiDB-lite"/>
    </source>
</evidence>
<feature type="transmembrane region" description="Helical" evidence="8">
    <location>
        <begin position="364"/>
        <end position="385"/>
    </location>
</feature>
<sequence>MPTAVDDPSGAQPGLGPVAPTATATTADAATRSDQAADPRRWAILGILGIAQLMVILDGTVVNIALPSAQASLGFSDGNRQWIITSYTLAFGGLLLLAGRLSDLFGTKKAFLVGVLGFAAASVLGGAATGFEMLVIARALQGVFGALLAPAALALLTTTFTDPRERGKAFGIFGAIAGAGGAIGLLLGGVLTEYLSWRWCMYINLVFAAVAGIGGATLLAAHVRGHRAPLDLPGTFASCVGLVAIVYGFAQAESRGWADGVTLALLFGGLVVMVGFVLLQRRVAHPLMPMRVLLDRNRGGSYLACGLSAIGMFGVFLFLTYYLQQVLDYSPVMCGVAFLPMSAAVMITATMSPVQLVPRFGARWVVVTGMVVTAVGMLLFARLGLDAGYASHVLPPLLCTGAGLGLVFGPAMTLSTYGVDSHDAGIASALVNTVQQVGGSIGTALLSTIATTATASYLAAHPAAAGSAPHSAADPARVLALAAIDGYQAAYIWAAAIFAVAAVICGIVLRGGRHAADGAVAPAAAHF</sequence>
<evidence type="ECO:0000256" key="6">
    <source>
        <dbReference type="ARBA" id="ARBA00023136"/>
    </source>
</evidence>
<dbReference type="GO" id="GO:0022857">
    <property type="term" value="F:transmembrane transporter activity"/>
    <property type="evidence" value="ECO:0007669"/>
    <property type="project" value="InterPro"/>
</dbReference>
<feature type="transmembrane region" description="Helical" evidence="8">
    <location>
        <begin position="135"/>
        <end position="157"/>
    </location>
</feature>
<name>A0A937UU38_9ACTN</name>
<proteinExistence type="predicted"/>
<dbReference type="PROSITE" id="PS50850">
    <property type="entry name" value="MFS"/>
    <property type="match status" value="1"/>
</dbReference>
<dbReference type="InterPro" id="IPR004638">
    <property type="entry name" value="EmrB-like"/>
</dbReference>
<dbReference type="GO" id="GO:0005886">
    <property type="term" value="C:plasma membrane"/>
    <property type="evidence" value="ECO:0007669"/>
    <property type="project" value="UniProtKB-SubCell"/>
</dbReference>
<comment type="subcellular location">
    <subcellularLocation>
        <location evidence="1">Cell membrane</location>
        <topology evidence="1">Multi-pass membrane protein</topology>
    </subcellularLocation>
</comment>
<dbReference type="InterPro" id="IPR020846">
    <property type="entry name" value="MFS_dom"/>
</dbReference>
<dbReference type="PANTHER" id="PTHR42718:SF46">
    <property type="entry name" value="BLR6921 PROTEIN"/>
    <property type="match status" value="1"/>
</dbReference>
<feature type="transmembrane region" description="Helical" evidence="8">
    <location>
        <begin position="256"/>
        <end position="279"/>
    </location>
</feature>
<keyword evidence="5 8" id="KW-1133">Transmembrane helix</keyword>
<dbReference type="NCBIfam" id="TIGR00711">
    <property type="entry name" value="efflux_EmrB"/>
    <property type="match status" value="1"/>
</dbReference>
<protein>
    <submittedName>
        <fullName evidence="10">DHA2 family efflux MFS transporter permease subunit</fullName>
    </submittedName>
</protein>
<organism evidence="10 11">
    <name type="scientific">Frankia nepalensis</name>
    <dbReference type="NCBI Taxonomy" id="1836974"/>
    <lineage>
        <taxon>Bacteria</taxon>
        <taxon>Bacillati</taxon>
        <taxon>Actinomycetota</taxon>
        <taxon>Actinomycetes</taxon>
        <taxon>Frankiales</taxon>
        <taxon>Frankiaceae</taxon>
        <taxon>Frankia</taxon>
    </lineage>
</organism>
<comment type="caution">
    <text evidence="10">The sequence shown here is derived from an EMBL/GenBank/DDBJ whole genome shotgun (WGS) entry which is preliminary data.</text>
</comment>
<evidence type="ECO:0000256" key="5">
    <source>
        <dbReference type="ARBA" id="ARBA00022989"/>
    </source>
</evidence>
<feature type="transmembrane region" description="Helical" evidence="8">
    <location>
        <begin position="329"/>
        <end position="352"/>
    </location>
</feature>
<gene>
    <name evidence="10" type="ORF">I7412_42460</name>
</gene>
<feature type="transmembrane region" description="Helical" evidence="8">
    <location>
        <begin position="169"/>
        <end position="190"/>
    </location>
</feature>
<dbReference type="InterPro" id="IPR036259">
    <property type="entry name" value="MFS_trans_sf"/>
</dbReference>
<dbReference type="SUPFAM" id="SSF103473">
    <property type="entry name" value="MFS general substrate transporter"/>
    <property type="match status" value="1"/>
</dbReference>
<feature type="transmembrane region" description="Helical" evidence="8">
    <location>
        <begin position="42"/>
        <end position="66"/>
    </location>
</feature>
<dbReference type="AlphaFoldDB" id="A0A937UU38"/>
<dbReference type="Gene3D" id="1.20.1720.10">
    <property type="entry name" value="Multidrug resistance protein D"/>
    <property type="match status" value="1"/>
</dbReference>
<dbReference type="Proteomes" id="UP000604475">
    <property type="component" value="Unassembled WGS sequence"/>
</dbReference>
<feature type="transmembrane region" description="Helical" evidence="8">
    <location>
        <begin position="110"/>
        <end position="129"/>
    </location>
</feature>
<keyword evidence="4 8" id="KW-0812">Transmembrane</keyword>
<feature type="transmembrane region" description="Helical" evidence="8">
    <location>
        <begin position="300"/>
        <end position="323"/>
    </location>
</feature>
<accession>A0A937UU38</accession>
<dbReference type="RefSeq" id="WP_203007841.1">
    <property type="nucleotide sequence ID" value="NZ_JADWYU010000250.1"/>
</dbReference>
<feature type="transmembrane region" description="Helical" evidence="8">
    <location>
        <begin position="490"/>
        <end position="509"/>
    </location>
</feature>
<evidence type="ECO:0000256" key="3">
    <source>
        <dbReference type="ARBA" id="ARBA00022475"/>
    </source>
</evidence>
<keyword evidence="11" id="KW-1185">Reference proteome</keyword>
<feature type="compositionally biased region" description="Low complexity" evidence="7">
    <location>
        <begin position="19"/>
        <end position="34"/>
    </location>
</feature>
<keyword evidence="6 8" id="KW-0472">Membrane</keyword>
<dbReference type="PRINTS" id="PR01036">
    <property type="entry name" value="TCRTETB"/>
</dbReference>
<keyword evidence="2" id="KW-0813">Transport</keyword>
<dbReference type="Gene3D" id="1.20.1250.20">
    <property type="entry name" value="MFS general substrate transporter like domains"/>
    <property type="match status" value="1"/>
</dbReference>
<dbReference type="InterPro" id="IPR011701">
    <property type="entry name" value="MFS"/>
</dbReference>
<feature type="region of interest" description="Disordered" evidence="7">
    <location>
        <begin position="1"/>
        <end position="34"/>
    </location>
</feature>
<keyword evidence="3" id="KW-1003">Cell membrane</keyword>
<feature type="transmembrane region" description="Helical" evidence="8">
    <location>
        <begin position="230"/>
        <end position="250"/>
    </location>
</feature>
<dbReference type="PANTHER" id="PTHR42718">
    <property type="entry name" value="MAJOR FACILITATOR SUPERFAMILY MULTIDRUG TRANSPORTER MFSC"/>
    <property type="match status" value="1"/>
</dbReference>
<evidence type="ECO:0000313" key="11">
    <source>
        <dbReference type="Proteomes" id="UP000604475"/>
    </source>
</evidence>
<evidence type="ECO:0000256" key="2">
    <source>
        <dbReference type="ARBA" id="ARBA00022448"/>
    </source>
</evidence>
<evidence type="ECO:0000313" key="10">
    <source>
        <dbReference type="EMBL" id="MBL7633703.1"/>
    </source>
</evidence>
<feature type="transmembrane region" description="Helical" evidence="8">
    <location>
        <begin position="81"/>
        <end position="98"/>
    </location>
</feature>